<dbReference type="InterPro" id="IPR027268">
    <property type="entry name" value="Peptidase_M4/M1_CTD_sf"/>
</dbReference>
<proteinExistence type="inferred from homology"/>
<dbReference type="PANTHER" id="PTHR11533">
    <property type="entry name" value="PROTEASE M1 ZINC METALLOPROTEASE"/>
    <property type="match status" value="1"/>
</dbReference>
<feature type="domain" description="ERAP1-like C-terminal" evidence="3">
    <location>
        <begin position="179"/>
        <end position="496"/>
    </location>
</feature>
<dbReference type="GO" id="GO:0005615">
    <property type="term" value="C:extracellular space"/>
    <property type="evidence" value="ECO:0007669"/>
    <property type="project" value="TreeGrafter"/>
</dbReference>
<dbReference type="InterPro" id="IPR024571">
    <property type="entry name" value="ERAP1-like_C_dom"/>
</dbReference>
<reference evidence="4 5" key="1">
    <citation type="journal article" date="2024" name="Plant J.">
        <title>Genome sequences and population genomics reveal climatic adaptation and genomic divergence between two closely related sweetgum species.</title>
        <authorList>
            <person name="Xu W.Q."/>
            <person name="Ren C.Q."/>
            <person name="Zhang X.Y."/>
            <person name="Comes H.P."/>
            <person name="Liu X.H."/>
            <person name="Li Y.G."/>
            <person name="Kettle C.J."/>
            <person name="Jalonen R."/>
            <person name="Gaisberger H."/>
            <person name="Ma Y.Z."/>
            <person name="Qiu Y.X."/>
        </authorList>
    </citation>
    <scope>NUCLEOTIDE SEQUENCE [LARGE SCALE GENOMIC DNA]</scope>
    <source>
        <strain evidence="4">Hangzhou</strain>
    </source>
</reference>
<organism evidence="4 5">
    <name type="scientific">Liquidambar formosana</name>
    <name type="common">Formosan gum</name>
    <dbReference type="NCBI Taxonomy" id="63359"/>
    <lineage>
        <taxon>Eukaryota</taxon>
        <taxon>Viridiplantae</taxon>
        <taxon>Streptophyta</taxon>
        <taxon>Embryophyta</taxon>
        <taxon>Tracheophyta</taxon>
        <taxon>Spermatophyta</taxon>
        <taxon>Magnoliopsida</taxon>
        <taxon>eudicotyledons</taxon>
        <taxon>Gunneridae</taxon>
        <taxon>Pentapetalae</taxon>
        <taxon>Saxifragales</taxon>
        <taxon>Altingiaceae</taxon>
        <taxon>Liquidambar</taxon>
    </lineage>
</organism>
<evidence type="ECO:0000259" key="3">
    <source>
        <dbReference type="Pfam" id="PF11838"/>
    </source>
</evidence>
<dbReference type="GO" id="GO:0070006">
    <property type="term" value="F:metalloaminopeptidase activity"/>
    <property type="evidence" value="ECO:0007669"/>
    <property type="project" value="TreeGrafter"/>
</dbReference>
<evidence type="ECO:0000259" key="2">
    <source>
        <dbReference type="Pfam" id="PF01433"/>
    </source>
</evidence>
<evidence type="ECO:0000256" key="1">
    <source>
        <dbReference type="ARBA" id="ARBA00010136"/>
    </source>
</evidence>
<dbReference type="Proteomes" id="UP001415857">
    <property type="component" value="Unassembled WGS sequence"/>
</dbReference>
<dbReference type="GO" id="GO:0042277">
    <property type="term" value="F:peptide binding"/>
    <property type="evidence" value="ECO:0007669"/>
    <property type="project" value="TreeGrafter"/>
</dbReference>
<dbReference type="GO" id="GO:0008270">
    <property type="term" value="F:zinc ion binding"/>
    <property type="evidence" value="ECO:0007669"/>
    <property type="project" value="InterPro"/>
</dbReference>
<dbReference type="Pfam" id="PF11838">
    <property type="entry name" value="ERAP1_C"/>
    <property type="match status" value="1"/>
</dbReference>
<name>A0AAP0WXK5_LIQFO</name>
<dbReference type="EMBL" id="JBBPBK010000007">
    <property type="protein sequence ID" value="KAK9282412.1"/>
    <property type="molecule type" value="Genomic_DNA"/>
</dbReference>
<dbReference type="GO" id="GO:0005737">
    <property type="term" value="C:cytoplasm"/>
    <property type="evidence" value="ECO:0007669"/>
    <property type="project" value="TreeGrafter"/>
</dbReference>
<gene>
    <name evidence="4" type="ORF">L1049_005329</name>
</gene>
<dbReference type="InterPro" id="IPR050344">
    <property type="entry name" value="Peptidase_M1_aminopeptidases"/>
</dbReference>
<dbReference type="InterPro" id="IPR014782">
    <property type="entry name" value="Peptidase_M1_dom"/>
</dbReference>
<keyword evidence="5" id="KW-1185">Reference proteome</keyword>
<protein>
    <recommendedName>
        <fullName evidence="6">Aminopeptidase</fullName>
    </recommendedName>
</protein>
<dbReference type="GO" id="GO:0006508">
    <property type="term" value="P:proteolysis"/>
    <property type="evidence" value="ECO:0007669"/>
    <property type="project" value="TreeGrafter"/>
</dbReference>
<comment type="caution">
    <text evidence="4">The sequence shown here is derived from an EMBL/GenBank/DDBJ whole genome shotgun (WGS) entry which is preliminary data.</text>
</comment>
<dbReference type="SUPFAM" id="SSF55486">
    <property type="entry name" value="Metalloproteases ('zincins'), catalytic domain"/>
    <property type="match status" value="1"/>
</dbReference>
<dbReference type="Gene3D" id="1.25.50.20">
    <property type="match status" value="1"/>
</dbReference>
<dbReference type="GO" id="GO:0043171">
    <property type="term" value="P:peptide catabolic process"/>
    <property type="evidence" value="ECO:0007669"/>
    <property type="project" value="TreeGrafter"/>
</dbReference>
<dbReference type="FunFam" id="1.25.50.20:FF:000002">
    <property type="entry name" value="Aminopeptidase"/>
    <property type="match status" value="1"/>
</dbReference>
<evidence type="ECO:0000313" key="4">
    <source>
        <dbReference type="EMBL" id="KAK9282412.1"/>
    </source>
</evidence>
<feature type="domain" description="Peptidase M1 membrane alanine aminopeptidase" evidence="2">
    <location>
        <begin position="1"/>
        <end position="88"/>
    </location>
</feature>
<sequence length="524" mass="60642">MDALDQSHPIEVEVPHARSVLEFFDYISYKKGSAIIRMLQDFIGDCIFQKSLSSYMKRYARRNAKTEDLWSVLSEESGLQVNVMMDTWTKQKGYPVIFVKSKDHILEFEQSHFMLSGLHGDGQWIVPITLSVGSYNKRKNFLLDTKVGRLDVSELLHSPDGNSSSFEKKNLEMCDENLWIKLNIEQTGFYRVKYEDKLAARLKKAIEKNWLLEADKFGILDDTYALCEACELPLSSLLTLMDVYRKELDCIVLSKLIDICYNIATISADAIPNLTKELKQFFIYLLLSSAERLGWESMCGESHLSTMLRERVLMALAMFGHDETHKEAMKRFQTFLDDRNTPLLPVDTRRAAYIAVMRDASTINRNGFESLLNVYREADAVQEKTRILRCMASSPDPNIVLEVLNLLFSDEVREQDVNYVLLGICSEGREAAWTWFKENWDRILNKWGPMLLTRFVRDIVTPFCSDEKADEIEEFFKSRVNRSIAMTLKQSVEQVRIKARWVHNIKHEHDQSLEELVRGLACRG</sequence>
<accession>A0AAP0WXK5</accession>
<dbReference type="Pfam" id="PF01433">
    <property type="entry name" value="Peptidase_M1"/>
    <property type="match status" value="1"/>
</dbReference>
<evidence type="ECO:0000313" key="5">
    <source>
        <dbReference type="Proteomes" id="UP001415857"/>
    </source>
</evidence>
<evidence type="ECO:0008006" key="6">
    <source>
        <dbReference type="Google" id="ProtNLM"/>
    </source>
</evidence>
<dbReference type="Gene3D" id="2.60.40.1910">
    <property type="match status" value="1"/>
</dbReference>
<dbReference type="FunFam" id="2.60.40.1910:FF:000007">
    <property type="entry name" value="Aminopeptidase"/>
    <property type="match status" value="1"/>
</dbReference>
<comment type="similarity">
    <text evidence="1">Belongs to the peptidase M1 family.</text>
</comment>
<dbReference type="GO" id="GO:0016020">
    <property type="term" value="C:membrane"/>
    <property type="evidence" value="ECO:0007669"/>
    <property type="project" value="TreeGrafter"/>
</dbReference>
<dbReference type="AlphaFoldDB" id="A0AAP0WXK5"/>
<dbReference type="Gene3D" id="1.10.390.10">
    <property type="entry name" value="Neutral Protease Domain 2"/>
    <property type="match status" value="1"/>
</dbReference>
<dbReference type="PANTHER" id="PTHR11533:SF274">
    <property type="entry name" value="AMINOPEPTIDASE"/>
    <property type="match status" value="1"/>
</dbReference>